<dbReference type="eggNOG" id="KOG0842">
    <property type="taxonomic scope" value="Eukaryota"/>
</dbReference>
<dbReference type="InterPro" id="IPR017850">
    <property type="entry name" value="Alkaline_phosphatase_core_sf"/>
</dbReference>
<sequence length="639" mass="74474">MRIRVKTTSCGVCLVVSTLLIYNLVQIDNSEEREEKEQEYAFQLRNTTTKYGSCQLPVLDPWHPSGKPYLTPELNPLKNCKPVFVLRSSLDNGILKINSSSKFGETCWYRCVNFETDRDYSTSDWVKYDDSSPVRTTCEVVEVECSQRFKPTYMYLHVQIVEKPPPSTPPPPNASNVYIILIDSVSTSHLKRALPKTKQYLEDKFQATIFEYLNKVGLNSRPVSLAFLLNESPEDMPKNPWGEERKIGRWNEICYMKLNNFSNFIGYEFGRKGYRTMAMDDSGLGNFNSPDCYGFTKAPMDHYIKQFAIRLEGLYGIPAPVLYDNLHYYQCKDSYEPVFEAFQKFTRKYRNQPKFSYIWFTHIAHNNLNNLYRTDERMLGHFKELEKELDDSFVIFLADHGARNHAFRQSFIGEFEDRNPFLMISIPRKLRENSDLKKQIELNSQELVTHYDIYATLAELANENHKWTKSTSFSASSYSHPSIDLKGSSLFHPLKSPRDCNSLLIPFQYCLCQHKQVKLENPSLSKTVGKMIVEEMNRALRASDFSDKCEELSLDEEYKFKLLQYIGGGGEVACHLKIRVKPSGGLYETHFTEKSGHITLITTKFMRIDMYREQAYCLPNHLLQNYCYCSVQKAWWRFW</sequence>
<dbReference type="PANTHER" id="PTHR10974:SF75">
    <property type="entry name" value="SULFATASE DOMAIN-CONTAINING PROTEIN"/>
    <property type="match status" value="1"/>
</dbReference>
<dbReference type="Proteomes" id="UP000095284">
    <property type="component" value="Unplaced"/>
</dbReference>
<reference evidence="4" key="1">
    <citation type="submission" date="2016-11" db="UniProtKB">
        <authorList>
            <consortium name="WormBaseParasite"/>
        </authorList>
    </citation>
    <scope>IDENTIFICATION</scope>
</reference>
<protein>
    <submittedName>
        <fullName evidence="1">(pine wood nematode) hypothetical protein</fullName>
    </submittedName>
</protein>
<evidence type="ECO:0000313" key="4">
    <source>
        <dbReference type="WBParaSite" id="BXY_0832100.1"/>
    </source>
</evidence>
<dbReference type="EMBL" id="CAJFDI010000005">
    <property type="protein sequence ID" value="CAD5232440.1"/>
    <property type="molecule type" value="Genomic_DNA"/>
</dbReference>
<dbReference type="Gene3D" id="3.40.720.10">
    <property type="entry name" value="Alkaline Phosphatase, subunit A"/>
    <property type="match status" value="1"/>
</dbReference>
<dbReference type="PANTHER" id="PTHR10974">
    <property type="entry name" value="FI08016P-RELATED"/>
    <property type="match status" value="1"/>
</dbReference>
<dbReference type="EMBL" id="CAJFCV020000005">
    <property type="protein sequence ID" value="CAG9124904.1"/>
    <property type="molecule type" value="Genomic_DNA"/>
</dbReference>
<dbReference type="WBParaSite" id="BXY_0832100.1">
    <property type="protein sequence ID" value="BXY_0832100.1"/>
    <property type="gene ID" value="BXY_0832100"/>
</dbReference>
<dbReference type="Proteomes" id="UP000582659">
    <property type="component" value="Unassembled WGS sequence"/>
</dbReference>
<keyword evidence="3" id="KW-1185">Reference proteome</keyword>
<name>A0A1I7S5N6_BURXY</name>
<evidence type="ECO:0000313" key="2">
    <source>
        <dbReference type="Proteomes" id="UP000095284"/>
    </source>
</evidence>
<dbReference type="OrthoDB" id="5782315at2759"/>
<evidence type="ECO:0000313" key="1">
    <source>
        <dbReference type="EMBL" id="CAD5232440.1"/>
    </source>
</evidence>
<dbReference type="Pfam" id="PF02995">
    <property type="entry name" value="DUF229"/>
    <property type="match status" value="1"/>
</dbReference>
<proteinExistence type="predicted"/>
<dbReference type="InterPro" id="IPR004245">
    <property type="entry name" value="DUF229"/>
</dbReference>
<gene>
    <name evidence="1" type="ORF">BXYJ_LOCUS12531</name>
</gene>
<dbReference type="CDD" id="cd16021">
    <property type="entry name" value="ALP_like"/>
    <property type="match status" value="1"/>
</dbReference>
<dbReference type="SUPFAM" id="SSF53649">
    <property type="entry name" value="Alkaline phosphatase-like"/>
    <property type="match status" value="1"/>
</dbReference>
<accession>A0A1I7S5N6</accession>
<organism evidence="2 4">
    <name type="scientific">Bursaphelenchus xylophilus</name>
    <name type="common">Pinewood nematode worm</name>
    <name type="synonym">Aphelenchoides xylophilus</name>
    <dbReference type="NCBI Taxonomy" id="6326"/>
    <lineage>
        <taxon>Eukaryota</taxon>
        <taxon>Metazoa</taxon>
        <taxon>Ecdysozoa</taxon>
        <taxon>Nematoda</taxon>
        <taxon>Chromadorea</taxon>
        <taxon>Rhabditida</taxon>
        <taxon>Tylenchina</taxon>
        <taxon>Tylenchomorpha</taxon>
        <taxon>Aphelenchoidea</taxon>
        <taxon>Aphelenchoididae</taxon>
        <taxon>Bursaphelenchus</taxon>
    </lineage>
</organism>
<dbReference type="Proteomes" id="UP000659654">
    <property type="component" value="Unassembled WGS sequence"/>
</dbReference>
<dbReference type="GO" id="GO:0005615">
    <property type="term" value="C:extracellular space"/>
    <property type="evidence" value="ECO:0007669"/>
    <property type="project" value="TreeGrafter"/>
</dbReference>
<dbReference type="AlphaFoldDB" id="A0A1I7S5N6"/>
<reference evidence="1" key="2">
    <citation type="submission" date="2020-09" db="EMBL/GenBank/DDBJ databases">
        <authorList>
            <person name="Kikuchi T."/>
        </authorList>
    </citation>
    <scope>NUCLEOTIDE SEQUENCE</scope>
    <source>
        <strain evidence="1">Ka4C1</strain>
    </source>
</reference>
<evidence type="ECO:0000313" key="3">
    <source>
        <dbReference type="Proteomes" id="UP000659654"/>
    </source>
</evidence>